<dbReference type="Gene3D" id="1.10.10.10">
    <property type="entry name" value="Winged helix-like DNA-binding domain superfamily/Winged helix DNA-binding domain"/>
    <property type="match status" value="1"/>
</dbReference>
<protein>
    <submittedName>
        <fullName evidence="6">Sugar-binding transcriptional regulator</fullName>
    </submittedName>
</protein>
<keyword evidence="2" id="KW-0805">Transcription regulation</keyword>
<evidence type="ECO:0000313" key="7">
    <source>
        <dbReference type="Proteomes" id="UP001595685"/>
    </source>
</evidence>
<evidence type="ECO:0000313" key="6">
    <source>
        <dbReference type="EMBL" id="MFC3689985.1"/>
    </source>
</evidence>
<name>A0ABV7WK12_9MICO</name>
<organism evidence="6 7">
    <name type="scientific">Aquipuribacter hungaricus</name>
    <dbReference type="NCBI Taxonomy" id="545624"/>
    <lineage>
        <taxon>Bacteria</taxon>
        <taxon>Bacillati</taxon>
        <taxon>Actinomycetota</taxon>
        <taxon>Actinomycetes</taxon>
        <taxon>Micrococcales</taxon>
        <taxon>Intrasporangiaceae</taxon>
        <taxon>Aquipuribacter</taxon>
    </lineage>
</organism>
<dbReference type="RefSeq" id="WP_340292761.1">
    <property type="nucleotide sequence ID" value="NZ_JBBEOI010000082.1"/>
</dbReference>
<feature type="domain" description="Sugar-binding" evidence="5">
    <location>
        <begin position="70"/>
        <end position="316"/>
    </location>
</feature>
<dbReference type="InterPro" id="IPR037171">
    <property type="entry name" value="NagB/RpiA_transferase-like"/>
</dbReference>
<keyword evidence="3" id="KW-0238">DNA-binding</keyword>
<reference evidence="7" key="1">
    <citation type="journal article" date="2019" name="Int. J. Syst. Evol. Microbiol.">
        <title>The Global Catalogue of Microorganisms (GCM) 10K type strain sequencing project: providing services to taxonomists for standard genome sequencing and annotation.</title>
        <authorList>
            <consortium name="The Broad Institute Genomics Platform"/>
            <consortium name="The Broad Institute Genome Sequencing Center for Infectious Disease"/>
            <person name="Wu L."/>
            <person name="Ma J."/>
        </authorList>
    </citation>
    <scope>NUCLEOTIDE SEQUENCE [LARGE SCALE GENOMIC DNA]</scope>
    <source>
        <strain evidence="7">NCAIM B.02333</strain>
    </source>
</reference>
<dbReference type="Proteomes" id="UP001595685">
    <property type="component" value="Unassembled WGS sequence"/>
</dbReference>
<proteinExistence type="inferred from homology"/>
<dbReference type="InterPro" id="IPR007324">
    <property type="entry name" value="Sugar-bd_dom_put"/>
</dbReference>
<dbReference type="PANTHER" id="PTHR34294">
    <property type="entry name" value="TRANSCRIPTIONAL REGULATOR-RELATED"/>
    <property type="match status" value="1"/>
</dbReference>
<dbReference type="InterPro" id="IPR036388">
    <property type="entry name" value="WH-like_DNA-bd_sf"/>
</dbReference>
<comment type="similarity">
    <text evidence="1">Belongs to the SorC transcriptional regulatory family.</text>
</comment>
<keyword evidence="7" id="KW-1185">Reference proteome</keyword>
<dbReference type="EMBL" id="JBHRWW010000014">
    <property type="protein sequence ID" value="MFC3689985.1"/>
    <property type="molecule type" value="Genomic_DNA"/>
</dbReference>
<evidence type="ECO:0000259" key="5">
    <source>
        <dbReference type="Pfam" id="PF04198"/>
    </source>
</evidence>
<evidence type="ECO:0000256" key="1">
    <source>
        <dbReference type="ARBA" id="ARBA00010466"/>
    </source>
</evidence>
<evidence type="ECO:0000256" key="2">
    <source>
        <dbReference type="ARBA" id="ARBA00023015"/>
    </source>
</evidence>
<dbReference type="PANTHER" id="PTHR34294:SF1">
    <property type="entry name" value="TRANSCRIPTIONAL REGULATOR LSRR"/>
    <property type="match status" value="1"/>
</dbReference>
<sequence>MTAQPVAGHAKTVLAASIARRYYIDGRSKSEIADEFRISRFKVARLLDDSRASGLVRIEIGHPGATVAVGLSAELQDAFSLTHAIVVDTPDEHPGALMQKVGRAAAELLEEIVTPDDVLGLGWARSLLAMNSALTQLAPCAVVQLTGALSRPDVDDSSIDLVRDVARLGGGTAYYYHYPMIVPDAQTATVLRAQPEVARAFEQFRSVTKAVVGLGSWEPPYSTVYDALSEQERQELRALGVRADVSGVLLDGDGAEVDAPLAQRMICVRHADLRAVPEVIGVVYGTEKVEAAQAAVRGGCVDSIVTHSSVARALLARA</sequence>
<keyword evidence="4" id="KW-0804">Transcription</keyword>
<comment type="caution">
    <text evidence="6">The sequence shown here is derived from an EMBL/GenBank/DDBJ whole genome shotgun (WGS) entry which is preliminary data.</text>
</comment>
<dbReference type="SUPFAM" id="SSF100950">
    <property type="entry name" value="NagB/RpiA/CoA transferase-like"/>
    <property type="match status" value="1"/>
</dbReference>
<dbReference type="Gene3D" id="3.40.50.1360">
    <property type="match status" value="1"/>
</dbReference>
<dbReference type="InterPro" id="IPR051054">
    <property type="entry name" value="SorC_transcr_regulators"/>
</dbReference>
<evidence type="ECO:0000256" key="3">
    <source>
        <dbReference type="ARBA" id="ARBA00023125"/>
    </source>
</evidence>
<gene>
    <name evidence="6" type="ORF">ACFOLH_16675</name>
</gene>
<accession>A0ABV7WK12</accession>
<dbReference type="Pfam" id="PF04198">
    <property type="entry name" value="Sugar-bind"/>
    <property type="match status" value="1"/>
</dbReference>
<evidence type="ECO:0000256" key="4">
    <source>
        <dbReference type="ARBA" id="ARBA00023163"/>
    </source>
</evidence>